<reference evidence="2" key="1">
    <citation type="submission" date="2010-11" db="EMBL/GenBank/DDBJ databases">
        <title>Unpublished (Submitted).</title>
        <authorList>
            <person name="Razban Haghighi A."/>
            <person name="Belduz A.O."/>
            <person name="Moghaddam Vahed M."/>
        </authorList>
    </citation>
    <scope>NUCLEOTIDE SEQUENCE</scope>
</reference>
<keyword evidence="2" id="KW-0150">Chloroplast</keyword>
<proteinExistence type="predicted"/>
<keyword evidence="1" id="KW-0812">Transmembrane</keyword>
<dbReference type="AlphaFoldDB" id="F2XWY1"/>
<organism evidence="2">
    <name type="scientific">Artemisia biennis</name>
    <dbReference type="NCBI Taxonomy" id="206550"/>
    <lineage>
        <taxon>Eukaryota</taxon>
        <taxon>Viridiplantae</taxon>
        <taxon>Streptophyta</taxon>
        <taxon>Embryophyta</taxon>
        <taxon>Tracheophyta</taxon>
        <taxon>Spermatophyta</taxon>
        <taxon>Magnoliopsida</taxon>
        <taxon>eudicotyledons</taxon>
        <taxon>Gunneridae</taxon>
        <taxon>Pentapetalae</taxon>
        <taxon>asterids</taxon>
        <taxon>campanulids</taxon>
        <taxon>Asterales</taxon>
        <taxon>Asteraceae</taxon>
        <taxon>Asteroideae</taxon>
        <taxon>Anthemideae</taxon>
        <taxon>Artemisiinae</taxon>
        <taxon>Artemisia</taxon>
    </lineage>
</organism>
<evidence type="ECO:0000313" key="2">
    <source>
        <dbReference type="EMBL" id="ADZ48704.1"/>
    </source>
</evidence>
<keyword evidence="1" id="KW-0472">Membrane</keyword>
<keyword evidence="1" id="KW-1133">Transmembrane helix</keyword>
<feature type="transmembrane region" description="Helical" evidence="1">
    <location>
        <begin position="41"/>
        <end position="60"/>
    </location>
</feature>
<geneLocation type="chloroplast" evidence="2"/>
<protein>
    <submittedName>
        <fullName evidence="2">Psbz</fullName>
    </submittedName>
</protein>
<evidence type="ECO:0000256" key="1">
    <source>
        <dbReference type="SAM" id="Phobius"/>
    </source>
</evidence>
<accession>F2XWY1</accession>
<dbReference type="EMBL" id="HQ650129">
    <property type="protein sequence ID" value="ADZ48704.1"/>
    <property type="molecule type" value="Genomic_DNA"/>
</dbReference>
<sequence>MTLAFPIGCFCINCYFINFIDWRTRCICFSCWWVKYQKCCIFRYIVMAWISFFGGYPNFFHLLNLLS</sequence>
<name>F2XWY1_9ASTR</name>
<keyword evidence="2" id="KW-0934">Plastid</keyword>